<feature type="transmembrane region" description="Helical" evidence="6">
    <location>
        <begin position="95"/>
        <end position="115"/>
    </location>
</feature>
<accession>A0ABT0QXS3</accession>
<keyword evidence="3 6" id="KW-0812">Transmembrane</keyword>
<feature type="transmembrane region" description="Helical" evidence="6">
    <location>
        <begin position="27"/>
        <end position="47"/>
    </location>
</feature>
<comment type="subcellular location">
    <subcellularLocation>
        <location evidence="1">Cell membrane</location>
        <topology evidence="1">Multi-pass membrane protein</topology>
    </subcellularLocation>
</comment>
<protein>
    <recommendedName>
        <fullName evidence="9">Polysaccharide biosynthesis protein</fullName>
    </recommendedName>
</protein>
<evidence type="ECO:0000313" key="7">
    <source>
        <dbReference type="EMBL" id="MCL6422461.1"/>
    </source>
</evidence>
<evidence type="ECO:0008006" key="9">
    <source>
        <dbReference type="Google" id="ProtNLM"/>
    </source>
</evidence>
<feature type="transmembrane region" description="Helical" evidence="6">
    <location>
        <begin position="127"/>
        <end position="149"/>
    </location>
</feature>
<reference evidence="7" key="1">
    <citation type="submission" date="2022-02" db="EMBL/GenBank/DDBJ databases">
        <authorList>
            <person name="Lee M."/>
            <person name="Kim S.-J."/>
            <person name="Jung M.-Y."/>
        </authorList>
    </citation>
    <scope>NUCLEOTIDE SEQUENCE</scope>
    <source>
        <strain evidence="7">JHP9</strain>
    </source>
</reference>
<organism evidence="7 8">
    <name type="scientific">Brachybacterium equifaecis</name>
    <dbReference type="NCBI Taxonomy" id="2910770"/>
    <lineage>
        <taxon>Bacteria</taxon>
        <taxon>Bacillati</taxon>
        <taxon>Actinomycetota</taxon>
        <taxon>Actinomycetes</taxon>
        <taxon>Micrococcales</taxon>
        <taxon>Dermabacteraceae</taxon>
        <taxon>Brachybacterium</taxon>
    </lineage>
</organism>
<evidence type="ECO:0000256" key="1">
    <source>
        <dbReference type="ARBA" id="ARBA00004651"/>
    </source>
</evidence>
<comment type="caution">
    <text evidence="7">The sequence shown here is derived from an EMBL/GenBank/DDBJ whole genome shotgun (WGS) entry which is preliminary data.</text>
</comment>
<evidence type="ECO:0000313" key="8">
    <source>
        <dbReference type="Proteomes" id="UP001203761"/>
    </source>
</evidence>
<keyword evidence="5 6" id="KW-0472">Membrane</keyword>
<keyword evidence="2" id="KW-1003">Cell membrane</keyword>
<feature type="transmembrane region" description="Helical" evidence="6">
    <location>
        <begin position="310"/>
        <end position="332"/>
    </location>
</feature>
<feature type="transmembrane region" description="Helical" evidence="6">
    <location>
        <begin position="161"/>
        <end position="181"/>
    </location>
</feature>
<sequence>MTAEIPGAPVTTEENARPRISSFGRRLLLLSSVGAAISNLGIILLVAQVLDVEDNKEFLVFWALLFGLFGVQSGIQNEGTRATTRPSARGARVLAGGAAWGVAFAVLIAATSPLWASHMLPRSASSAVIVLVITALLYPIYITVLGALGGRGHWEWFGSTLLVEVGVRVALVFLAAGIGASLGGFEAASAAAVLTLGAILLIGRVPRRALLSRADVPLPRLLRHQALAMLSTACTAVLINGYPALVSVTNPQGSLGLPPEQSAALMGACMLAVSFTRAPIMMPLTVFVGVAISAFVGHRGSIWSAVRKPFLLLLAVGLFGGAAAWPIGPWFMRLVKPEYDLPGWYFAALTASSVLMAWLMILGAIALATNRHLLYVIGWGAASAVGAMCLLLPLHLTVTTTLSVSAGPAAGILILFAALQRRQRVQEHADVASAS</sequence>
<dbReference type="EMBL" id="JAKNCJ010000001">
    <property type="protein sequence ID" value="MCL6422461.1"/>
    <property type="molecule type" value="Genomic_DNA"/>
</dbReference>
<feature type="transmembrane region" description="Helical" evidence="6">
    <location>
        <begin position="280"/>
        <end position="298"/>
    </location>
</feature>
<feature type="transmembrane region" description="Helical" evidence="6">
    <location>
        <begin position="187"/>
        <end position="205"/>
    </location>
</feature>
<evidence type="ECO:0000256" key="5">
    <source>
        <dbReference type="ARBA" id="ARBA00023136"/>
    </source>
</evidence>
<evidence type="ECO:0000256" key="6">
    <source>
        <dbReference type="SAM" id="Phobius"/>
    </source>
</evidence>
<dbReference type="Proteomes" id="UP001203761">
    <property type="component" value="Unassembled WGS sequence"/>
</dbReference>
<feature type="transmembrane region" description="Helical" evidence="6">
    <location>
        <begin position="400"/>
        <end position="419"/>
    </location>
</feature>
<keyword evidence="4 6" id="KW-1133">Transmembrane helix</keyword>
<feature type="transmembrane region" description="Helical" evidence="6">
    <location>
        <begin position="373"/>
        <end position="394"/>
    </location>
</feature>
<dbReference type="PANTHER" id="PTHR30250:SF11">
    <property type="entry name" value="O-ANTIGEN TRANSPORTER-RELATED"/>
    <property type="match status" value="1"/>
</dbReference>
<feature type="transmembrane region" description="Helical" evidence="6">
    <location>
        <begin position="344"/>
        <end position="366"/>
    </location>
</feature>
<evidence type="ECO:0000256" key="3">
    <source>
        <dbReference type="ARBA" id="ARBA00022692"/>
    </source>
</evidence>
<keyword evidence="8" id="KW-1185">Reference proteome</keyword>
<name>A0ABT0QXS3_9MICO</name>
<evidence type="ECO:0000256" key="4">
    <source>
        <dbReference type="ARBA" id="ARBA00022989"/>
    </source>
</evidence>
<dbReference type="PANTHER" id="PTHR30250">
    <property type="entry name" value="PST FAMILY PREDICTED COLANIC ACID TRANSPORTER"/>
    <property type="match status" value="1"/>
</dbReference>
<dbReference type="RefSeq" id="WP_249736560.1">
    <property type="nucleotide sequence ID" value="NZ_JAKNCJ010000001.1"/>
</dbReference>
<dbReference type="InterPro" id="IPR050833">
    <property type="entry name" value="Poly_Biosynth_Transport"/>
</dbReference>
<evidence type="ECO:0000256" key="2">
    <source>
        <dbReference type="ARBA" id="ARBA00022475"/>
    </source>
</evidence>
<gene>
    <name evidence="7" type="ORF">Bequi_03520</name>
</gene>
<feature type="transmembrane region" description="Helical" evidence="6">
    <location>
        <begin position="59"/>
        <end position="75"/>
    </location>
</feature>
<feature type="transmembrane region" description="Helical" evidence="6">
    <location>
        <begin position="226"/>
        <end position="245"/>
    </location>
</feature>
<proteinExistence type="predicted"/>